<evidence type="ECO:0000313" key="6">
    <source>
        <dbReference type="EMBL" id="KAJ9680025.1"/>
    </source>
</evidence>
<evidence type="ECO:0000313" key="7">
    <source>
        <dbReference type="Proteomes" id="UP001168098"/>
    </source>
</evidence>
<evidence type="ECO:0000256" key="3">
    <source>
        <dbReference type="SAM" id="MobiDB-lite"/>
    </source>
</evidence>
<dbReference type="PROSITE" id="PS50084">
    <property type="entry name" value="KH_TYPE_1"/>
    <property type="match status" value="4"/>
</dbReference>
<dbReference type="Pfam" id="PF00013">
    <property type="entry name" value="KH_1"/>
    <property type="match status" value="4"/>
</dbReference>
<evidence type="ECO:0000259" key="5">
    <source>
        <dbReference type="SMART" id="SM00322"/>
    </source>
</evidence>
<protein>
    <recommendedName>
        <fullName evidence="5">K Homology domain-containing protein</fullName>
    </recommendedName>
</protein>
<keyword evidence="2" id="KW-0694">RNA-binding</keyword>
<feature type="domain" description="K Homology" evidence="5">
    <location>
        <begin position="420"/>
        <end position="494"/>
    </location>
</feature>
<keyword evidence="4" id="KW-0812">Transmembrane</keyword>
<dbReference type="GO" id="GO:0003723">
    <property type="term" value="F:RNA binding"/>
    <property type="evidence" value="ECO:0007669"/>
    <property type="project" value="UniProtKB-UniRule"/>
</dbReference>
<dbReference type="InterPro" id="IPR004088">
    <property type="entry name" value="KH_dom_type_1"/>
</dbReference>
<proteinExistence type="predicted"/>
<comment type="caution">
    <text evidence="6">The sequence shown here is derived from an EMBL/GenBank/DDBJ whole genome shotgun (WGS) entry which is preliminary data.</text>
</comment>
<feature type="domain" description="K Homology" evidence="5">
    <location>
        <begin position="336"/>
        <end position="409"/>
    </location>
</feature>
<feature type="region of interest" description="Disordered" evidence="3">
    <location>
        <begin position="21"/>
        <end position="58"/>
    </location>
</feature>
<feature type="compositionally biased region" description="Polar residues" evidence="3">
    <location>
        <begin position="512"/>
        <end position="526"/>
    </location>
</feature>
<organism evidence="6 7">
    <name type="scientific">Vitis rotundifolia</name>
    <name type="common">Muscadine grape</name>
    <dbReference type="NCBI Taxonomy" id="103349"/>
    <lineage>
        <taxon>Eukaryota</taxon>
        <taxon>Viridiplantae</taxon>
        <taxon>Streptophyta</taxon>
        <taxon>Embryophyta</taxon>
        <taxon>Tracheophyta</taxon>
        <taxon>Spermatophyta</taxon>
        <taxon>Magnoliopsida</taxon>
        <taxon>eudicotyledons</taxon>
        <taxon>Gunneridae</taxon>
        <taxon>Pentapetalae</taxon>
        <taxon>rosids</taxon>
        <taxon>Vitales</taxon>
        <taxon>Vitaceae</taxon>
        <taxon>Viteae</taxon>
        <taxon>Vitis</taxon>
    </lineage>
</organism>
<dbReference type="InterPro" id="IPR036612">
    <property type="entry name" value="KH_dom_type_1_sf"/>
</dbReference>
<sequence>MDRSRSKRGYFYEQDYDSETLGRTKPRYNNNNNHGGHHYNTNSHHRRGGAGAGRASKLQDSSVMVTTSYRILCHDVKAGGVIGKSGSIIKSIRQHTGAWINVHELIPGDEERIIEISDTRRRDPEGRMPQFSPAQEALFMIHDRILESDAGFGNGFGGNGDDDDDFGPRGGGNRVATRMVVSRMHVGCLLGKGGKIIEQMRIETKTQIRILPRDHNLPRCVSMSEEIVQVVGDVNAVKNAIANISSRLRESQHRDRSHFHGRIQSSPERFFPPDDDYSHMNNAPRRMPIDGNSFGSRVSTGLAGTRSNSFASRPSGYTLESGAAPIADNAQQFLGEDIVFRILCPVDKVECVVGESDGIIELLQNEIGVEVKVADHVAGSNEQIIVITSEEGPDDELFPAQEALLHIQTRIVNLLPDKENVITTRLLVPSSEIGCFEGRDCSLSEMRRLTGANIQIVPREQLPAFISGADELLEIVGEIKAARDALVEVTSRLRSYLYREFFPKDMPPPSISTPGSLEASSPNNINPAREGHTASDPPTANYQNVQAIVSVQPSKDSGGTGGETVKQNETVPSVLNRIPVTLVTRSTLEVVIPEHAVPKLITRSKNKLAQISEWSGANVTLLEDRLEVTGKIIQISGTPEQAEKAQSLLQGFILSSNSPSSPPLTTHTWSLSSPTISKFGTPPDWFYFLFFVFLFFILFNQFQKTGHKVVGEGCMLGQSWLTRDSSFAVVCHLIPR</sequence>
<dbReference type="SMART" id="SM00322">
    <property type="entry name" value="KH"/>
    <property type="match status" value="5"/>
</dbReference>
<evidence type="ECO:0000256" key="2">
    <source>
        <dbReference type="PROSITE-ProRule" id="PRU00117"/>
    </source>
</evidence>
<evidence type="ECO:0000256" key="4">
    <source>
        <dbReference type="SAM" id="Phobius"/>
    </source>
</evidence>
<dbReference type="SUPFAM" id="SSF54791">
    <property type="entry name" value="Eukaryotic type KH-domain (KH-domain type I)"/>
    <property type="match status" value="5"/>
</dbReference>
<dbReference type="PANTHER" id="PTHR10288">
    <property type="entry name" value="KH DOMAIN CONTAINING RNA BINDING PROTEIN"/>
    <property type="match status" value="1"/>
</dbReference>
<dbReference type="EMBL" id="JARBHA010000016">
    <property type="protein sequence ID" value="KAJ9680025.1"/>
    <property type="molecule type" value="Genomic_DNA"/>
</dbReference>
<evidence type="ECO:0000256" key="1">
    <source>
        <dbReference type="ARBA" id="ARBA00022737"/>
    </source>
</evidence>
<keyword evidence="1" id="KW-0677">Repeat</keyword>
<feature type="region of interest" description="Disordered" evidence="3">
    <location>
        <begin position="248"/>
        <end position="272"/>
    </location>
</feature>
<dbReference type="Proteomes" id="UP001168098">
    <property type="component" value="Unassembled WGS sequence"/>
</dbReference>
<accession>A0AA38Z0C0</accession>
<dbReference type="CDD" id="cd22459">
    <property type="entry name" value="KH-I_PEPPER_rpt1_like"/>
    <property type="match status" value="2"/>
</dbReference>
<keyword evidence="4" id="KW-0472">Membrane</keyword>
<dbReference type="Gene3D" id="3.30.310.210">
    <property type="match status" value="1"/>
</dbReference>
<feature type="domain" description="K Homology" evidence="5">
    <location>
        <begin position="584"/>
        <end position="654"/>
    </location>
</feature>
<dbReference type="CDD" id="cd22460">
    <property type="entry name" value="KH-I_PEPPER_rpt2_like"/>
    <property type="match status" value="1"/>
</dbReference>
<feature type="transmembrane region" description="Helical" evidence="4">
    <location>
        <begin position="685"/>
        <end position="702"/>
    </location>
</feature>
<gene>
    <name evidence="6" type="ORF">PVL29_021789</name>
</gene>
<dbReference type="Gene3D" id="3.30.1370.10">
    <property type="entry name" value="K Homology domain, type 1"/>
    <property type="match status" value="3"/>
</dbReference>
<keyword evidence="7" id="KW-1185">Reference proteome</keyword>
<name>A0AA38Z0C0_VITRO</name>
<reference evidence="6 7" key="1">
    <citation type="journal article" date="2023" name="BMC Biotechnol.">
        <title>Vitis rotundifolia cv Carlos genome sequencing.</title>
        <authorList>
            <person name="Huff M."/>
            <person name="Hulse-Kemp A."/>
            <person name="Scheffler B."/>
            <person name="Youngblood R."/>
            <person name="Simpson S."/>
            <person name="Babiker E."/>
            <person name="Staton M."/>
        </authorList>
    </citation>
    <scope>NUCLEOTIDE SEQUENCE [LARGE SCALE GENOMIC DNA]</scope>
    <source>
        <tissue evidence="6">Leaf</tissue>
    </source>
</reference>
<keyword evidence="4" id="KW-1133">Transmembrane helix</keyword>
<feature type="domain" description="K Homology" evidence="5">
    <location>
        <begin position="173"/>
        <end position="249"/>
    </location>
</feature>
<feature type="compositionally biased region" description="Low complexity" evidence="3">
    <location>
        <begin position="28"/>
        <end position="42"/>
    </location>
</feature>
<dbReference type="AlphaFoldDB" id="A0AA38Z0C0"/>
<feature type="region of interest" description="Disordered" evidence="3">
    <location>
        <begin position="508"/>
        <end position="540"/>
    </location>
</feature>
<dbReference type="InterPro" id="IPR004087">
    <property type="entry name" value="KH_dom"/>
</dbReference>
<feature type="domain" description="K Homology" evidence="5">
    <location>
        <begin position="65"/>
        <end position="146"/>
    </location>
</feature>